<evidence type="ECO:0000256" key="1">
    <source>
        <dbReference type="SAM" id="SignalP"/>
    </source>
</evidence>
<dbReference type="KEGG" id="chk:D4L85_33805"/>
<protein>
    <recommendedName>
        <fullName evidence="4">DUF3108 domain-containing protein</fullName>
    </recommendedName>
</protein>
<reference evidence="3" key="1">
    <citation type="submission" date="2018-09" db="EMBL/GenBank/DDBJ databases">
        <title>Chryseolinea sp. KIS68-18 isolated from soil.</title>
        <authorList>
            <person name="Weon H.-Y."/>
            <person name="Kwon S.-W."/>
            <person name="Lee S.A."/>
        </authorList>
    </citation>
    <scope>NUCLEOTIDE SEQUENCE [LARGE SCALE GENOMIC DNA]</scope>
    <source>
        <strain evidence="3">KIS68-18</strain>
    </source>
</reference>
<accession>A0A385T282</accession>
<evidence type="ECO:0000313" key="2">
    <source>
        <dbReference type="EMBL" id="AYB35258.1"/>
    </source>
</evidence>
<evidence type="ECO:0000313" key="3">
    <source>
        <dbReference type="Proteomes" id="UP000266183"/>
    </source>
</evidence>
<dbReference type="RefSeq" id="WP_119758508.1">
    <property type="nucleotide sequence ID" value="NZ_CP032382.1"/>
</dbReference>
<gene>
    <name evidence="2" type="ORF">D4L85_33805</name>
</gene>
<proteinExistence type="predicted"/>
<name>A0A385T282_9BACT</name>
<keyword evidence="1" id="KW-0732">Signal</keyword>
<organism evidence="2 3">
    <name type="scientific">Chryseolinea soli</name>
    <dbReference type="NCBI Taxonomy" id="2321403"/>
    <lineage>
        <taxon>Bacteria</taxon>
        <taxon>Pseudomonadati</taxon>
        <taxon>Bacteroidota</taxon>
        <taxon>Cytophagia</taxon>
        <taxon>Cytophagales</taxon>
        <taxon>Fulvivirgaceae</taxon>
        <taxon>Chryseolinea</taxon>
    </lineage>
</organism>
<dbReference type="EMBL" id="CP032382">
    <property type="protein sequence ID" value="AYB35258.1"/>
    <property type="molecule type" value="Genomic_DNA"/>
</dbReference>
<keyword evidence="3" id="KW-1185">Reference proteome</keyword>
<feature type="signal peptide" evidence="1">
    <location>
        <begin position="1"/>
        <end position="18"/>
    </location>
</feature>
<dbReference type="AlphaFoldDB" id="A0A385T282"/>
<dbReference type="OrthoDB" id="6057441at2"/>
<sequence length="251" mass="28866">MKTKLALLFLLFSIESVAQRDSVSVERGNLLIKFLKPGKSTYLVTSANAKTGAVTQISMWNRETRFEKKEGRDVVLVKQMRYYADTVNNKFVYTLSDRGSLRTIYDYTRRLRSGIEAFNYLPGRIVGADTVEHNTKAGFATEFRDFPFCFEMDLETLALLPIKKVGQKLAINFYHPGGETPPQYYPVEVLSEEDFLGPNGVKIKCWKIKLQYDSESFDYSWISKEGHELLKLEGHYPGIIFTKLKTITHFQ</sequence>
<dbReference type="Proteomes" id="UP000266183">
    <property type="component" value="Chromosome"/>
</dbReference>
<evidence type="ECO:0008006" key="4">
    <source>
        <dbReference type="Google" id="ProtNLM"/>
    </source>
</evidence>
<feature type="chain" id="PRO_5017239337" description="DUF3108 domain-containing protein" evidence="1">
    <location>
        <begin position="19"/>
        <end position="251"/>
    </location>
</feature>